<dbReference type="EMBL" id="MT424636">
    <property type="protein sequence ID" value="QJQ82601.1"/>
    <property type="molecule type" value="Genomic_DNA"/>
</dbReference>
<evidence type="ECO:0000313" key="2">
    <source>
        <dbReference type="Proteomes" id="UP000502509"/>
    </source>
</evidence>
<organism evidence="1 2">
    <name type="scientific">Synechococcus phage S-SBP1</name>
    <dbReference type="NCBI Taxonomy" id="2735125"/>
    <lineage>
        <taxon>Viruses</taxon>
        <taxon>Duplodnaviria</taxon>
        <taxon>Heunggongvirae</taxon>
        <taxon>Uroviricota</taxon>
        <taxon>Caudoviricetes</taxon>
        <taxon>Autographivirales</taxon>
        <taxon>Sechaudvirinae</taxon>
        <taxon>Spiovirus</taxon>
        <taxon>Spiovirus sbp1</taxon>
    </lineage>
</organism>
<dbReference type="Proteomes" id="UP000502509">
    <property type="component" value="Segment"/>
</dbReference>
<gene>
    <name evidence="1" type="ORF">SSBP1_gp35</name>
</gene>
<accession>A0A6M4EKR4</accession>
<protein>
    <submittedName>
        <fullName evidence="1">Tail tubular protein B</fullName>
    </submittedName>
</protein>
<sequence length="986" mass="107692">MSTISQRIPNLLLGVSQQPDKLKFPGQVREASNVFPDYALGLLKRPGGKFEAELYDAEARGRWFPILRDENEKYVCQYDTTDGQFRIWSLIDGKPRAVDMGTTAATGQPSGCNITNLKSDLDTYNTAQSTTDTELSDLHTAQSTFQKANDGQTKTKVNLFDVDVTYKNGYYEETLKSGVLERIDNGQRIVKDDSLTGNAKNVAVVAKGGAMPTGYVLGNNRTDDYPWFKRDGYYVYEVEKDVAATHTAAQLTTATTAMGTAQTAYNTAKTTEATEKGDYDAEVTACAIGAANIPTGAYLKDADPEDIEILTINDYTFVLNKNKTAAMKSTTSAAQPNEAFVVIRTVAYNADYKVTVNSTVNTHSTPDTVSGATTDAGTIAAALATAINSMSGITATQVGPGIYISGTSAFTISTSGSSSEEGLFAFQDKINLASRLPNQCENGYIVRVTNSDDVNADDVYVEFKTSNGAARGVGVWEETIAPGLKFEIDETTMPHQLVRQANGVFKYEPVDWTDRLVGDNDTNPIPSFIGKKINNMFFYRNRLGLLSNEAVIMSRAGDYFNFFANSSQVVAADDPIDLQATSVRPVSLNYTLSTSVGLIVFGPNEQFLLSTDADVLSPTTTKINTISTFECDPSVDAVAVGTAQAFISKSNLYSKLFVMLNIQKEAAASIDEATQNVPEYVPSDVDTMVSSPAMSIISLGKAGTDTVYQHRFFIQGDTRVQTWYKWKLTGDLRLQFFDKTTYYAVTSSGSNVYLTSYDLTQASESGYLTLPTGEKTDVCLDMFNINPERSYSSSTKKTTVTLPFDHITGKKLAVVAIGTYIGDAISATSEAEGSVFYFEDSDISSNQVTLNGDYRGRDLVIGYVYDMEVELPTLYATETQGQRSIADNTADLILHRIKVSTGLSGPVTYKVDITGRDSWSNVVNVTLPNTYVLNNVNLAASATHDVPIYQRNENLTIKIIGDTPFPISLLNIVWEGNYNRRFYRRS</sequence>
<evidence type="ECO:0000313" key="1">
    <source>
        <dbReference type="EMBL" id="QJQ82601.1"/>
    </source>
</evidence>
<dbReference type="Pfam" id="PF25675">
    <property type="entry name" value="Phage_nozzle"/>
    <property type="match status" value="2"/>
</dbReference>
<proteinExistence type="predicted"/>
<keyword evidence="2" id="KW-1185">Reference proteome</keyword>
<dbReference type="InterPro" id="IPR058003">
    <property type="entry name" value="Phage_gp12"/>
</dbReference>
<reference evidence="1 2" key="1">
    <citation type="submission" date="2020-05" db="EMBL/GenBank/DDBJ databases">
        <title>Programmed transcriptomes of a marine cyanopodovirus and its Synechococcus host during infection.</title>
        <authorList>
            <person name="Huang S."/>
        </authorList>
    </citation>
    <scope>NUCLEOTIDE SEQUENCE [LARGE SCALE GENOMIC DNA]</scope>
</reference>
<name>A0A6M4EKR4_9CAUD</name>